<comment type="caution">
    <text evidence="2">The sequence shown here is derived from an EMBL/GenBank/DDBJ whole genome shotgun (WGS) entry which is preliminary data.</text>
</comment>
<evidence type="ECO:0000313" key="3">
    <source>
        <dbReference type="Proteomes" id="UP000265520"/>
    </source>
</evidence>
<proteinExistence type="predicted"/>
<keyword evidence="1" id="KW-0732">Signal</keyword>
<feature type="chain" id="PRO_5017390347" description="Secreted protein" evidence="1">
    <location>
        <begin position="24"/>
        <end position="78"/>
    </location>
</feature>
<feature type="non-terminal residue" evidence="2">
    <location>
        <position position="1"/>
    </location>
</feature>
<keyword evidence="3" id="KW-1185">Reference proteome</keyword>
<dbReference type="Proteomes" id="UP000265520">
    <property type="component" value="Unassembled WGS sequence"/>
</dbReference>
<protein>
    <recommendedName>
        <fullName evidence="4">Secreted protein</fullName>
    </recommendedName>
</protein>
<evidence type="ECO:0008006" key="4">
    <source>
        <dbReference type="Google" id="ProtNLM"/>
    </source>
</evidence>
<feature type="signal peptide" evidence="1">
    <location>
        <begin position="1"/>
        <end position="23"/>
    </location>
</feature>
<dbReference type="AlphaFoldDB" id="A0A392TV11"/>
<name>A0A392TV11_9FABA</name>
<reference evidence="2 3" key="1">
    <citation type="journal article" date="2018" name="Front. Plant Sci.">
        <title>Red Clover (Trifolium pratense) and Zigzag Clover (T. medium) - A Picture of Genomic Similarities and Differences.</title>
        <authorList>
            <person name="Dluhosova J."/>
            <person name="Istvanek J."/>
            <person name="Nedelnik J."/>
            <person name="Repkova J."/>
        </authorList>
    </citation>
    <scope>NUCLEOTIDE SEQUENCE [LARGE SCALE GENOMIC DNA]</scope>
    <source>
        <strain evidence="3">cv. 10/8</strain>
        <tissue evidence="2">Leaf</tissue>
    </source>
</reference>
<dbReference type="EMBL" id="LXQA010668063">
    <property type="protein sequence ID" value="MCI65021.1"/>
    <property type="molecule type" value="Genomic_DNA"/>
</dbReference>
<evidence type="ECO:0000313" key="2">
    <source>
        <dbReference type="EMBL" id="MCI65021.1"/>
    </source>
</evidence>
<evidence type="ECO:0000256" key="1">
    <source>
        <dbReference type="SAM" id="SignalP"/>
    </source>
</evidence>
<organism evidence="2 3">
    <name type="scientific">Trifolium medium</name>
    <dbReference type="NCBI Taxonomy" id="97028"/>
    <lineage>
        <taxon>Eukaryota</taxon>
        <taxon>Viridiplantae</taxon>
        <taxon>Streptophyta</taxon>
        <taxon>Embryophyta</taxon>
        <taxon>Tracheophyta</taxon>
        <taxon>Spermatophyta</taxon>
        <taxon>Magnoliopsida</taxon>
        <taxon>eudicotyledons</taxon>
        <taxon>Gunneridae</taxon>
        <taxon>Pentapetalae</taxon>
        <taxon>rosids</taxon>
        <taxon>fabids</taxon>
        <taxon>Fabales</taxon>
        <taxon>Fabaceae</taxon>
        <taxon>Papilionoideae</taxon>
        <taxon>50 kb inversion clade</taxon>
        <taxon>NPAAA clade</taxon>
        <taxon>Hologalegina</taxon>
        <taxon>IRL clade</taxon>
        <taxon>Trifolieae</taxon>
        <taxon>Trifolium</taxon>
    </lineage>
</organism>
<sequence length="78" mass="8700">HIWCGRLSCCLGLLLRAGTFADGSEPFSCFLETSPRRFYVPVKSSNLPFVRVVLHFEMGSGRHREQICNGCPAEDALI</sequence>
<accession>A0A392TV11</accession>